<keyword evidence="8" id="KW-0732">Signal</keyword>
<name>A0A9E7A0Z0_9FLAO</name>
<evidence type="ECO:0000256" key="3">
    <source>
        <dbReference type="ARBA" id="ARBA00022448"/>
    </source>
</evidence>
<dbReference type="SUPFAM" id="SSF56954">
    <property type="entry name" value="Outer membrane efflux proteins (OEP)"/>
    <property type="match status" value="1"/>
</dbReference>
<organism evidence="9 10">
    <name type="scientific">Abyssalbus ytuae</name>
    <dbReference type="NCBI Taxonomy" id="2926907"/>
    <lineage>
        <taxon>Bacteria</taxon>
        <taxon>Pseudomonadati</taxon>
        <taxon>Bacteroidota</taxon>
        <taxon>Flavobacteriia</taxon>
        <taxon>Flavobacteriales</taxon>
        <taxon>Flavobacteriaceae</taxon>
        <taxon>Abyssalbus</taxon>
    </lineage>
</organism>
<comment type="subcellular location">
    <subcellularLocation>
        <location evidence="1">Cell outer membrane</location>
    </subcellularLocation>
</comment>
<accession>A0A9E7A0Z0</accession>
<sequence>MKTKIISLFLVLIASIVQAQQQKKWTLRECVEFALENNISVKQFELDLLNAEIDKSDAIGDFIPSLNGQASLSSSTGLTLNPITNSYENQVLTSASFNIGSSLTLFDGLRNFNNLNRAKLNKLAGYYRLDDMKDNISLTVANAYLQILSNKETLNVIKGQYAITQQDLERTKALVDNGVVPKGDLLEIEATSATQQQQIINAQNALAISKITLAQLLTITDYENFDIADEGYVIPPSDILDKSPKEIFNKAVSFRNDIKLSETNLEMAEKDLDIAKGAYYPTLSAFFNYNTRYSDNAEYPDGSPINFTDQLWIFDGISYGLQLNVPVFNGFSVRNNVKRSKIDVQKSTLQYEQDKLDLESNINQAYVDVIGAYKTYEAAEKTVEARRLAYEYSKERFNVGLMNSFDFSQSQSRLDNAEAELIRSKYDYIFKLKVLEFYFGIPLDEL</sequence>
<dbReference type="RefSeq" id="WP_255845584.1">
    <property type="nucleotide sequence ID" value="NZ_CP094358.1"/>
</dbReference>
<comment type="similarity">
    <text evidence="2">Belongs to the outer membrane factor (OMF) (TC 1.B.17) family.</text>
</comment>
<keyword evidence="6" id="KW-0472">Membrane</keyword>
<dbReference type="GO" id="GO:1990281">
    <property type="term" value="C:efflux pump complex"/>
    <property type="evidence" value="ECO:0007669"/>
    <property type="project" value="TreeGrafter"/>
</dbReference>
<dbReference type="InterPro" id="IPR003423">
    <property type="entry name" value="OMP_efflux"/>
</dbReference>
<evidence type="ECO:0000256" key="5">
    <source>
        <dbReference type="ARBA" id="ARBA00022692"/>
    </source>
</evidence>
<feature type="chain" id="PRO_5038429971" evidence="8">
    <location>
        <begin position="20"/>
        <end position="446"/>
    </location>
</feature>
<evidence type="ECO:0000256" key="2">
    <source>
        <dbReference type="ARBA" id="ARBA00007613"/>
    </source>
</evidence>
<keyword evidence="5" id="KW-0812">Transmembrane</keyword>
<dbReference type="Gene3D" id="1.20.1600.10">
    <property type="entry name" value="Outer membrane efflux proteins (OEP)"/>
    <property type="match status" value="1"/>
</dbReference>
<protein>
    <submittedName>
        <fullName evidence="9">TolC family protein</fullName>
    </submittedName>
</protein>
<gene>
    <name evidence="9" type="ORF">MQE35_06640</name>
</gene>
<proteinExistence type="inferred from homology"/>
<keyword evidence="10" id="KW-1185">Reference proteome</keyword>
<evidence type="ECO:0000256" key="1">
    <source>
        <dbReference type="ARBA" id="ARBA00004442"/>
    </source>
</evidence>
<dbReference type="AlphaFoldDB" id="A0A9E7A0Z0"/>
<evidence type="ECO:0000256" key="7">
    <source>
        <dbReference type="ARBA" id="ARBA00023237"/>
    </source>
</evidence>
<dbReference type="KEGG" id="fbm:MQE35_06640"/>
<evidence type="ECO:0000256" key="4">
    <source>
        <dbReference type="ARBA" id="ARBA00022452"/>
    </source>
</evidence>
<evidence type="ECO:0000256" key="6">
    <source>
        <dbReference type="ARBA" id="ARBA00023136"/>
    </source>
</evidence>
<dbReference type="EMBL" id="CP094358">
    <property type="protein sequence ID" value="UOB18967.1"/>
    <property type="molecule type" value="Genomic_DNA"/>
</dbReference>
<dbReference type="PANTHER" id="PTHR30026">
    <property type="entry name" value="OUTER MEMBRANE PROTEIN TOLC"/>
    <property type="match status" value="1"/>
</dbReference>
<keyword evidence="3" id="KW-0813">Transport</keyword>
<keyword evidence="7" id="KW-0998">Cell outer membrane</keyword>
<reference evidence="9" key="1">
    <citation type="submission" date="2022-03" db="EMBL/GenBank/DDBJ databases">
        <title>Description of Abyssus ytuae gen. nov., sp. nov., a novel member of the family Flavobacteriaceae isolated from the sediment of Mariana Trench.</title>
        <authorList>
            <person name="Zhang J."/>
            <person name="Xu X."/>
        </authorList>
    </citation>
    <scope>NUCLEOTIDE SEQUENCE</scope>
    <source>
        <strain evidence="9">MT3330</strain>
    </source>
</reference>
<evidence type="ECO:0000256" key="8">
    <source>
        <dbReference type="SAM" id="SignalP"/>
    </source>
</evidence>
<dbReference type="GO" id="GO:0015288">
    <property type="term" value="F:porin activity"/>
    <property type="evidence" value="ECO:0007669"/>
    <property type="project" value="TreeGrafter"/>
</dbReference>
<dbReference type="PANTHER" id="PTHR30026:SF20">
    <property type="entry name" value="OUTER MEMBRANE PROTEIN TOLC"/>
    <property type="match status" value="1"/>
</dbReference>
<feature type="signal peptide" evidence="8">
    <location>
        <begin position="1"/>
        <end position="19"/>
    </location>
</feature>
<evidence type="ECO:0000313" key="9">
    <source>
        <dbReference type="EMBL" id="UOB18967.1"/>
    </source>
</evidence>
<dbReference type="InterPro" id="IPR051906">
    <property type="entry name" value="TolC-like"/>
</dbReference>
<dbReference type="GO" id="GO:0015562">
    <property type="term" value="F:efflux transmembrane transporter activity"/>
    <property type="evidence" value="ECO:0007669"/>
    <property type="project" value="InterPro"/>
</dbReference>
<evidence type="ECO:0000313" key="10">
    <source>
        <dbReference type="Proteomes" id="UP000831290"/>
    </source>
</evidence>
<keyword evidence="4" id="KW-1134">Transmembrane beta strand</keyword>
<dbReference type="Proteomes" id="UP000831290">
    <property type="component" value="Chromosome"/>
</dbReference>
<dbReference type="Pfam" id="PF02321">
    <property type="entry name" value="OEP"/>
    <property type="match status" value="2"/>
</dbReference>
<dbReference type="GO" id="GO:0009279">
    <property type="term" value="C:cell outer membrane"/>
    <property type="evidence" value="ECO:0007669"/>
    <property type="project" value="UniProtKB-SubCell"/>
</dbReference>